<dbReference type="Proteomes" id="UP001596303">
    <property type="component" value="Unassembled WGS sequence"/>
</dbReference>
<dbReference type="Pfam" id="PF03544">
    <property type="entry name" value="TonB_C"/>
    <property type="match status" value="1"/>
</dbReference>
<proteinExistence type="predicted"/>
<evidence type="ECO:0000313" key="2">
    <source>
        <dbReference type="EMBL" id="MFC6197870.1"/>
    </source>
</evidence>
<name>A0ABW1S876_9PROT</name>
<gene>
    <name evidence="2" type="ORF">ACFQDM_07260</name>
</gene>
<dbReference type="SUPFAM" id="SSF74653">
    <property type="entry name" value="TolA/TonB C-terminal domain"/>
    <property type="match status" value="1"/>
</dbReference>
<organism evidence="2 3">
    <name type="scientific">Ponticaulis profundi</name>
    <dbReference type="NCBI Taxonomy" id="2665222"/>
    <lineage>
        <taxon>Bacteria</taxon>
        <taxon>Pseudomonadati</taxon>
        <taxon>Pseudomonadota</taxon>
        <taxon>Alphaproteobacteria</taxon>
        <taxon>Hyphomonadales</taxon>
        <taxon>Hyphomonadaceae</taxon>
        <taxon>Ponticaulis</taxon>
    </lineage>
</organism>
<accession>A0ABW1S876</accession>
<comment type="caution">
    <text evidence="2">The sequence shown here is derived from an EMBL/GenBank/DDBJ whole genome shotgun (WGS) entry which is preliminary data.</text>
</comment>
<dbReference type="InterPro" id="IPR013321">
    <property type="entry name" value="Arc_rbn_hlx_hlx"/>
</dbReference>
<dbReference type="EMBL" id="JBHSSW010000008">
    <property type="protein sequence ID" value="MFC6197870.1"/>
    <property type="molecule type" value="Genomic_DNA"/>
</dbReference>
<feature type="domain" description="TonB C-terminal" evidence="1">
    <location>
        <begin position="98"/>
        <end position="194"/>
    </location>
</feature>
<dbReference type="RefSeq" id="WP_377377392.1">
    <property type="nucleotide sequence ID" value="NZ_JBHSSW010000008.1"/>
</dbReference>
<protein>
    <submittedName>
        <fullName evidence="2">Energy transducer TonB</fullName>
    </submittedName>
</protein>
<evidence type="ECO:0000313" key="3">
    <source>
        <dbReference type="Proteomes" id="UP001596303"/>
    </source>
</evidence>
<dbReference type="InterPro" id="IPR037682">
    <property type="entry name" value="TonB_C"/>
</dbReference>
<evidence type="ECO:0000259" key="1">
    <source>
        <dbReference type="PROSITE" id="PS52015"/>
    </source>
</evidence>
<dbReference type="Gene3D" id="1.10.1220.10">
    <property type="entry name" value="Met repressor-like"/>
    <property type="match status" value="1"/>
</dbReference>
<dbReference type="Gene3D" id="3.30.1150.10">
    <property type="match status" value="1"/>
</dbReference>
<reference evidence="3" key="1">
    <citation type="journal article" date="2019" name="Int. J. Syst. Evol. Microbiol.">
        <title>The Global Catalogue of Microorganisms (GCM) 10K type strain sequencing project: providing services to taxonomists for standard genome sequencing and annotation.</title>
        <authorList>
            <consortium name="The Broad Institute Genomics Platform"/>
            <consortium name="The Broad Institute Genome Sequencing Center for Infectious Disease"/>
            <person name="Wu L."/>
            <person name="Ma J."/>
        </authorList>
    </citation>
    <scope>NUCLEOTIDE SEQUENCE [LARGE SCALE GENOMIC DNA]</scope>
    <source>
        <strain evidence="3">CGMCC-1.15741</strain>
    </source>
</reference>
<keyword evidence="3" id="KW-1185">Reference proteome</keyword>
<sequence length="200" mass="22278">MPNYPEKKSTQLEIRLTHSKKSSFMKACEENGVTASEVLREFIDAYLRRSRSMKLKNLAKDVAMKLIRNPVKTGIGSSLAVLAGLTASVLLPGTSVAEGQYVQPLNYPKQAVYPKELAQKGVEGKCEVRFSVDAQGVVEPGAKADCTHEGFVRSAENAVYSLQFEPRMKNGKPVRMPNVVYPFEFLMSYEPQAEKKDFRP</sequence>
<dbReference type="PROSITE" id="PS52015">
    <property type="entry name" value="TONB_CTD"/>
    <property type="match status" value="1"/>
</dbReference>